<evidence type="ECO:0000256" key="1">
    <source>
        <dbReference type="SAM" id="Phobius"/>
    </source>
</evidence>
<dbReference type="EMBL" id="LTDF01000046">
    <property type="protein sequence ID" value="KXT54130.1"/>
    <property type="molecule type" value="Genomic_DNA"/>
</dbReference>
<name>A0A139LRS2_9BACE</name>
<evidence type="ECO:0000313" key="2">
    <source>
        <dbReference type="EMBL" id="KXT54130.1"/>
    </source>
</evidence>
<reference evidence="2 3" key="1">
    <citation type="submission" date="2016-02" db="EMBL/GenBank/DDBJ databases">
        <authorList>
            <person name="Wen L."/>
            <person name="He K."/>
            <person name="Yang H."/>
        </authorList>
    </citation>
    <scope>NUCLEOTIDE SEQUENCE [LARGE SCALE GENOMIC DNA]</scope>
    <source>
        <strain evidence="2 3">KLE1704</strain>
    </source>
</reference>
<keyword evidence="1" id="KW-1133">Transmembrane helix</keyword>
<accession>A0A139LRS2</accession>
<sequence>MSYLTICPNKIIFIMRMIKYLKVIIALFFFESLFISFVFSQDKHGYITKLGTNLFYREVRDANRTVLNMSEIRPVTTGMDGLTVTFYFTANLSKATKPLKLLSFTNSTEDKSYIDFFYDNGTMTVHRKYAPGSEYYYDYHLYDPMFTVDSGAVMWEVHIFFTGYFFWIETRDTRGIANNRWHAPLFIGIDSPPRFSFMNDFLNRSSQAKLIFGDPNPLTTFTMPEEIGIYEFKYSELRSRLNNEFSKDN</sequence>
<dbReference type="PATRIC" id="fig|329854.7.peg.951"/>
<evidence type="ECO:0000313" key="3">
    <source>
        <dbReference type="Proteomes" id="UP000070319"/>
    </source>
</evidence>
<dbReference type="AlphaFoldDB" id="A0A139LRS2"/>
<protein>
    <submittedName>
        <fullName evidence="2">Uncharacterized protein</fullName>
    </submittedName>
</protein>
<keyword evidence="1" id="KW-0812">Transmembrane</keyword>
<proteinExistence type="predicted"/>
<organism evidence="2">
    <name type="scientific">Bacteroides intestinalis</name>
    <dbReference type="NCBI Taxonomy" id="329854"/>
    <lineage>
        <taxon>Bacteria</taxon>
        <taxon>Pseudomonadati</taxon>
        <taxon>Bacteroidota</taxon>
        <taxon>Bacteroidia</taxon>
        <taxon>Bacteroidales</taxon>
        <taxon>Bacteroidaceae</taxon>
        <taxon>Bacteroides</taxon>
    </lineage>
</organism>
<gene>
    <name evidence="2" type="ORF">HMPREF2531_00942</name>
</gene>
<dbReference type="Proteomes" id="UP000070319">
    <property type="component" value="Unassembled WGS sequence"/>
</dbReference>
<comment type="caution">
    <text evidence="2">The sequence shown here is derived from an EMBL/GenBank/DDBJ whole genome shotgun (WGS) entry which is preliminary data.</text>
</comment>
<keyword evidence="1" id="KW-0472">Membrane</keyword>
<feature type="transmembrane region" description="Helical" evidence="1">
    <location>
        <begin position="20"/>
        <end position="39"/>
    </location>
</feature>